<dbReference type="EMBL" id="MT144757">
    <property type="protein sequence ID" value="QJH98895.1"/>
    <property type="molecule type" value="Genomic_DNA"/>
</dbReference>
<accession>A0A6H1ZUE1</accession>
<evidence type="ECO:0000313" key="1">
    <source>
        <dbReference type="EMBL" id="QJA51546.1"/>
    </source>
</evidence>
<evidence type="ECO:0000313" key="2">
    <source>
        <dbReference type="EMBL" id="QJH98895.1"/>
    </source>
</evidence>
<proteinExistence type="predicted"/>
<name>A0A6H1ZUE1_9ZZZZ</name>
<organism evidence="1">
    <name type="scientific">viral metagenome</name>
    <dbReference type="NCBI Taxonomy" id="1070528"/>
    <lineage>
        <taxon>unclassified sequences</taxon>
        <taxon>metagenomes</taxon>
        <taxon>organismal metagenomes</taxon>
    </lineage>
</organism>
<reference evidence="1" key="1">
    <citation type="submission" date="2020-03" db="EMBL/GenBank/DDBJ databases">
        <title>The deep terrestrial virosphere.</title>
        <authorList>
            <person name="Holmfeldt K."/>
            <person name="Nilsson E."/>
            <person name="Simone D."/>
            <person name="Lopez-Fernandez M."/>
            <person name="Wu X."/>
            <person name="de Brujin I."/>
            <person name="Lundin D."/>
            <person name="Andersson A."/>
            <person name="Bertilsson S."/>
            <person name="Dopson M."/>
        </authorList>
    </citation>
    <scope>NUCLEOTIDE SEQUENCE</scope>
    <source>
        <strain evidence="1">TM448A02198</strain>
        <strain evidence="2">TM448B01419</strain>
    </source>
</reference>
<sequence>MPVIPVYKLDILPRLKSGDSYGVPVKGSLRWVPGLSALLRCSYLPRRYFPPIRR</sequence>
<dbReference type="AlphaFoldDB" id="A0A6H1ZUE1"/>
<gene>
    <name evidence="1" type="ORF">TM448A02198_0003</name>
    <name evidence="2" type="ORF">TM448B01419_0004</name>
</gene>
<dbReference type="EMBL" id="MT144272">
    <property type="protein sequence ID" value="QJA51546.1"/>
    <property type="molecule type" value="Genomic_DNA"/>
</dbReference>
<protein>
    <submittedName>
        <fullName evidence="1">Uncharacterized protein</fullName>
    </submittedName>
</protein>